<protein>
    <submittedName>
        <fullName evidence="3">Uncharacterized protein</fullName>
    </submittedName>
</protein>
<feature type="domain" description="Protein-arginine deiminase C-terminal" evidence="1">
    <location>
        <begin position="126"/>
        <end position="226"/>
    </location>
</feature>
<dbReference type="Proteomes" id="UP001066276">
    <property type="component" value="Chromosome 6"/>
</dbReference>
<organism evidence="3 4">
    <name type="scientific">Pleurodeles waltl</name>
    <name type="common">Iberian ribbed newt</name>
    <dbReference type="NCBI Taxonomy" id="8319"/>
    <lineage>
        <taxon>Eukaryota</taxon>
        <taxon>Metazoa</taxon>
        <taxon>Chordata</taxon>
        <taxon>Craniata</taxon>
        <taxon>Vertebrata</taxon>
        <taxon>Euteleostomi</taxon>
        <taxon>Amphibia</taxon>
        <taxon>Batrachia</taxon>
        <taxon>Caudata</taxon>
        <taxon>Salamandroidea</taxon>
        <taxon>Salamandridae</taxon>
        <taxon>Pleurodelinae</taxon>
        <taxon>Pleurodeles</taxon>
    </lineage>
</organism>
<dbReference type="PANTHER" id="PTHR10837:SF8">
    <property type="entry name" value="PROTEIN-ARGININE DEIMINASE"/>
    <property type="match status" value="1"/>
</dbReference>
<dbReference type="InterPro" id="IPR036556">
    <property type="entry name" value="PAD_central_sf"/>
</dbReference>
<dbReference type="GO" id="GO:0005737">
    <property type="term" value="C:cytoplasm"/>
    <property type="evidence" value="ECO:0007669"/>
    <property type="project" value="InterPro"/>
</dbReference>
<gene>
    <name evidence="3" type="ORF">NDU88_010516</name>
</gene>
<evidence type="ECO:0000259" key="2">
    <source>
        <dbReference type="Pfam" id="PF08527"/>
    </source>
</evidence>
<dbReference type="EMBL" id="JANPWB010000010">
    <property type="protein sequence ID" value="KAJ1144215.1"/>
    <property type="molecule type" value="Genomic_DNA"/>
</dbReference>
<dbReference type="AlphaFoldDB" id="A0AAV7R0T2"/>
<evidence type="ECO:0000259" key="1">
    <source>
        <dbReference type="Pfam" id="PF03068"/>
    </source>
</evidence>
<dbReference type="PANTHER" id="PTHR10837">
    <property type="entry name" value="PEPTIDYLARGININE DEIMINASE"/>
    <property type="match status" value="1"/>
</dbReference>
<dbReference type="Gene3D" id="2.60.40.1700">
    <property type="entry name" value="Protein-arginine deiminase, central domain"/>
    <property type="match status" value="1"/>
</dbReference>
<dbReference type="InterPro" id="IPR013733">
    <property type="entry name" value="Prot_Arg_deaminase_cen_dom"/>
</dbReference>
<reference evidence="3" key="1">
    <citation type="journal article" date="2022" name="bioRxiv">
        <title>Sequencing and chromosome-scale assembly of the giantPleurodeles waltlgenome.</title>
        <authorList>
            <person name="Brown T."/>
            <person name="Elewa A."/>
            <person name="Iarovenko S."/>
            <person name="Subramanian E."/>
            <person name="Araus A.J."/>
            <person name="Petzold A."/>
            <person name="Susuki M."/>
            <person name="Suzuki K.-i.T."/>
            <person name="Hayashi T."/>
            <person name="Toyoda A."/>
            <person name="Oliveira C."/>
            <person name="Osipova E."/>
            <person name="Leigh N.D."/>
            <person name="Simon A."/>
            <person name="Yun M.H."/>
        </authorList>
    </citation>
    <scope>NUCLEOTIDE SEQUENCE</scope>
    <source>
        <strain evidence="3">20211129_DDA</strain>
        <tissue evidence="3">Liver</tissue>
    </source>
</reference>
<feature type="domain" description="Protein-arginine deiminase (PAD) central" evidence="2">
    <location>
        <begin position="1"/>
        <end position="67"/>
    </location>
</feature>
<dbReference type="GO" id="GO:0004668">
    <property type="term" value="F:protein-arginine deiminase activity"/>
    <property type="evidence" value="ECO:0007669"/>
    <property type="project" value="InterPro"/>
</dbReference>
<sequence length="338" mass="38299">MILRSRAPDAIFENYSLALHISHEDADKVTVFQKHASGYQHVLGGDTEYYEVRCVGEEETTFYVGSLSQMCISQDWFPSILPCRKRMMSLPDNSLFLEEVNSFVKKAKCKLTICSLMDSRGDRWIQGPDFGYVTREPEDPFDVSTLDSFGNLEVCPPVTVDGKEYPLGRILIGGHCPTSGCLQMTKVVRDFLHAQQVQKPLELWSDWLHVAHVDEFLTFVPAPDRLKVKTFTINQILSNKNLEKESKHVQSCIDLNRALLKEELGLVEEDLIDIPALFKLGNSGLASAFFPDMVSKNLGLEECEIRWIRCSLSTSIAKYTSVPPDKGRERKTDKELDQ</sequence>
<evidence type="ECO:0000313" key="3">
    <source>
        <dbReference type="EMBL" id="KAJ1144215.1"/>
    </source>
</evidence>
<accession>A0AAV7R0T2</accession>
<comment type="caution">
    <text evidence="3">The sequence shown here is derived from an EMBL/GenBank/DDBJ whole genome shotgun (WGS) entry which is preliminary data.</text>
</comment>
<dbReference type="GO" id="GO:0005634">
    <property type="term" value="C:nucleus"/>
    <property type="evidence" value="ECO:0007669"/>
    <property type="project" value="TreeGrafter"/>
</dbReference>
<evidence type="ECO:0000313" key="4">
    <source>
        <dbReference type="Proteomes" id="UP001066276"/>
    </source>
</evidence>
<name>A0AAV7R0T2_PLEWA</name>
<dbReference type="Gene3D" id="3.75.10.10">
    <property type="entry name" value="L-arginine/glycine Amidinotransferase, Chain A"/>
    <property type="match status" value="2"/>
</dbReference>
<dbReference type="Pfam" id="PF08527">
    <property type="entry name" value="PAD_M"/>
    <property type="match status" value="1"/>
</dbReference>
<proteinExistence type="predicted"/>
<keyword evidence="4" id="KW-1185">Reference proteome</keyword>
<dbReference type="Pfam" id="PF03068">
    <property type="entry name" value="PAD"/>
    <property type="match status" value="2"/>
</dbReference>
<dbReference type="InterPro" id="IPR004303">
    <property type="entry name" value="PAD"/>
</dbReference>
<dbReference type="GO" id="GO:0005509">
    <property type="term" value="F:calcium ion binding"/>
    <property type="evidence" value="ECO:0007669"/>
    <property type="project" value="InterPro"/>
</dbReference>
<dbReference type="InterPro" id="IPR013530">
    <property type="entry name" value="PAD_C"/>
</dbReference>
<feature type="domain" description="Protein-arginine deiminase C-terminal" evidence="1">
    <location>
        <begin position="228"/>
        <end position="295"/>
    </location>
</feature>
<dbReference type="SUPFAM" id="SSF110083">
    <property type="entry name" value="Peptidylarginine deiminase Pad4, middle domain"/>
    <property type="match status" value="1"/>
</dbReference>
<dbReference type="SUPFAM" id="SSF55909">
    <property type="entry name" value="Pentein"/>
    <property type="match status" value="1"/>
</dbReference>